<feature type="signal peptide" evidence="1">
    <location>
        <begin position="1"/>
        <end position="28"/>
    </location>
</feature>
<dbReference type="InterPro" id="IPR007969">
    <property type="entry name" value="DUF732"/>
</dbReference>
<feature type="domain" description="DUF732" evidence="2">
    <location>
        <begin position="32"/>
        <end position="109"/>
    </location>
</feature>
<accession>A0A178LPX8</accession>
<organism evidence="3 4">
    <name type="scientific">Mycolicibacterium iranicum</name>
    <name type="common">Mycobacterium iranicum</name>
    <dbReference type="NCBI Taxonomy" id="912594"/>
    <lineage>
        <taxon>Bacteria</taxon>
        <taxon>Bacillati</taxon>
        <taxon>Actinomycetota</taxon>
        <taxon>Actinomycetes</taxon>
        <taxon>Mycobacteriales</taxon>
        <taxon>Mycobacteriaceae</taxon>
        <taxon>Mycolicibacterium</taxon>
    </lineage>
</organism>
<evidence type="ECO:0000313" key="3">
    <source>
        <dbReference type="EMBL" id="OAN34645.1"/>
    </source>
</evidence>
<proteinExistence type="predicted"/>
<protein>
    <recommendedName>
        <fullName evidence="2">DUF732 domain-containing protein</fullName>
    </recommendedName>
</protein>
<dbReference type="Pfam" id="PF05305">
    <property type="entry name" value="DUF732"/>
    <property type="match status" value="1"/>
</dbReference>
<sequence>MIRRRRTVTVAIVTAAFALFGGAATVQAQTPDEQFAKAITELGVPFSPDEDLSLVGHKVCDMLTTGLTGNPNPVPAVRGVVQTLESNADITKQQAVGVMQASTYIYCPQWARLVGR</sequence>
<feature type="chain" id="PRO_5008091317" description="DUF732 domain-containing protein" evidence="1">
    <location>
        <begin position="29"/>
        <end position="116"/>
    </location>
</feature>
<evidence type="ECO:0000259" key="2">
    <source>
        <dbReference type="Pfam" id="PF05305"/>
    </source>
</evidence>
<evidence type="ECO:0000313" key="4">
    <source>
        <dbReference type="Proteomes" id="UP000078396"/>
    </source>
</evidence>
<comment type="caution">
    <text evidence="3">The sequence shown here is derived from an EMBL/GenBank/DDBJ whole genome shotgun (WGS) entry which is preliminary data.</text>
</comment>
<dbReference type="AlphaFoldDB" id="A0A178LPX8"/>
<gene>
    <name evidence="3" type="ORF">A4X20_07685</name>
</gene>
<dbReference type="OrthoDB" id="4738674at2"/>
<dbReference type="Proteomes" id="UP000078396">
    <property type="component" value="Unassembled WGS sequence"/>
</dbReference>
<evidence type="ECO:0000256" key="1">
    <source>
        <dbReference type="SAM" id="SignalP"/>
    </source>
</evidence>
<dbReference type="EMBL" id="LWCS01000043">
    <property type="protein sequence ID" value="OAN34645.1"/>
    <property type="molecule type" value="Genomic_DNA"/>
</dbReference>
<dbReference type="STRING" id="912594.AWC12_06695"/>
<reference evidence="3 4" key="1">
    <citation type="submission" date="2016-04" db="EMBL/GenBank/DDBJ databases">
        <title>Draft Genome Sequences of Staphylococcus capitis Strain H36, S. capitis Strain H65, S. cohnii Strain H62, S. hominis Strain H69, Mycobacterium iranicum Strain H39, Plantibacter sp. Strain H53, Pseudomonas oryzihabitans Strain H72, and Microbacterium sp. Strain H83, isolated from residential settings.</title>
        <authorList>
            <person name="Lymperopoulou D."/>
            <person name="Adams R.I."/>
            <person name="Lindow S."/>
            <person name="Coil D.A."/>
            <person name="Jospin G."/>
            <person name="Eisen J.A."/>
        </authorList>
    </citation>
    <scope>NUCLEOTIDE SEQUENCE [LARGE SCALE GENOMIC DNA]</scope>
    <source>
        <strain evidence="3 4">H39</strain>
    </source>
</reference>
<keyword evidence="1" id="KW-0732">Signal</keyword>
<name>A0A178LPX8_MYCIR</name>